<evidence type="ECO:0000313" key="4">
    <source>
        <dbReference type="EMBL" id="CEJ81855.1"/>
    </source>
</evidence>
<feature type="active site" description="Proton donor/acceptor" evidence="2">
    <location>
        <position position="87"/>
    </location>
</feature>
<evidence type="ECO:0000313" key="5">
    <source>
        <dbReference type="Proteomes" id="UP000039046"/>
    </source>
</evidence>
<dbReference type="GO" id="GO:0043456">
    <property type="term" value="P:regulation of pentose-phosphate shunt"/>
    <property type="evidence" value="ECO:0007669"/>
    <property type="project" value="TreeGrafter"/>
</dbReference>
<dbReference type="PANTHER" id="PTHR46517">
    <property type="entry name" value="FRUCTOSE-2,6-BISPHOSPHATASE TIGAR"/>
    <property type="match status" value="1"/>
</dbReference>
<evidence type="ECO:0000256" key="2">
    <source>
        <dbReference type="PIRSR" id="PIRSR613078-1"/>
    </source>
</evidence>
<dbReference type="InterPro" id="IPR029033">
    <property type="entry name" value="His_PPase_superfam"/>
</dbReference>
<dbReference type="Gene3D" id="3.40.50.1240">
    <property type="entry name" value="Phosphoglycerate mutase-like"/>
    <property type="match status" value="1"/>
</dbReference>
<dbReference type="SMART" id="SM00855">
    <property type="entry name" value="PGAM"/>
    <property type="match status" value="1"/>
</dbReference>
<dbReference type="HOGENOM" id="CLU_033323_0_0_1"/>
<dbReference type="InterPro" id="IPR051695">
    <property type="entry name" value="Phosphoglycerate_Mutase"/>
</dbReference>
<dbReference type="Pfam" id="PF00300">
    <property type="entry name" value="His_Phos_1"/>
    <property type="match status" value="1"/>
</dbReference>
<dbReference type="OrthoDB" id="354304at2759"/>
<dbReference type="Proteomes" id="UP000039046">
    <property type="component" value="Unassembled WGS sequence"/>
</dbReference>
<feature type="active site" description="Tele-phosphohistidine intermediate" evidence="2">
    <location>
        <position position="8"/>
    </location>
</feature>
<dbReference type="GO" id="GO:0045820">
    <property type="term" value="P:negative regulation of glycolytic process"/>
    <property type="evidence" value="ECO:0007669"/>
    <property type="project" value="TreeGrafter"/>
</dbReference>
<evidence type="ECO:0000256" key="1">
    <source>
        <dbReference type="ARBA" id="ARBA00022801"/>
    </source>
</evidence>
<accession>A0A0A1T6T0</accession>
<protein>
    <recommendedName>
        <fullName evidence="6">Phosphoglycerate mutase family protein</fullName>
    </recommendedName>
</protein>
<proteinExistence type="predicted"/>
<dbReference type="GO" id="GO:0005829">
    <property type="term" value="C:cytosol"/>
    <property type="evidence" value="ECO:0007669"/>
    <property type="project" value="TreeGrafter"/>
</dbReference>
<dbReference type="PANTHER" id="PTHR46517:SF1">
    <property type="entry name" value="FRUCTOSE-2,6-BISPHOSPHATASE TIGAR"/>
    <property type="match status" value="1"/>
</dbReference>
<organism evidence="4 5">
    <name type="scientific">[Torrubiella] hemipterigena</name>
    <dbReference type="NCBI Taxonomy" id="1531966"/>
    <lineage>
        <taxon>Eukaryota</taxon>
        <taxon>Fungi</taxon>
        <taxon>Dikarya</taxon>
        <taxon>Ascomycota</taxon>
        <taxon>Pezizomycotina</taxon>
        <taxon>Sordariomycetes</taxon>
        <taxon>Hypocreomycetidae</taxon>
        <taxon>Hypocreales</taxon>
        <taxon>Clavicipitaceae</taxon>
        <taxon>Clavicipitaceae incertae sedis</taxon>
        <taxon>'Torrubiella' clade</taxon>
    </lineage>
</organism>
<dbReference type="GO" id="GO:0004331">
    <property type="term" value="F:fructose-2,6-bisphosphate 2-phosphatase activity"/>
    <property type="evidence" value="ECO:0007669"/>
    <property type="project" value="TreeGrafter"/>
</dbReference>
<feature type="binding site" evidence="3">
    <location>
        <position position="61"/>
    </location>
    <ligand>
        <name>substrate</name>
    </ligand>
</feature>
<sequence>MKLLLIRHGETVDNVASIWAGVRDSALTSHGALQASHLGAALSARSPPLSPAHVFSSDLQRAAKTAQACVSSFDPQPPHTKLVVLRERDFGPLEGKSFRGEGATTDAEAVAEPREAMRARADAFITEHLIPALKTHAKDGTCILVVSHGIMLATLFTALTMRAPRGGVTYTPSALSTEGFVPGVLPWWGNTAYLECEVRVEEGDKLRLEVDKINEMGHLANVRKAGGGIGNATYDEKQTKMDMFLKKA</sequence>
<dbReference type="InterPro" id="IPR001345">
    <property type="entry name" value="PG/BPGM_mutase_AS"/>
</dbReference>
<keyword evidence="1" id="KW-0378">Hydrolase</keyword>
<dbReference type="PROSITE" id="PS00175">
    <property type="entry name" value="PG_MUTASE"/>
    <property type="match status" value="1"/>
</dbReference>
<dbReference type="STRING" id="1531966.A0A0A1T6T0"/>
<evidence type="ECO:0008006" key="6">
    <source>
        <dbReference type="Google" id="ProtNLM"/>
    </source>
</evidence>
<dbReference type="SUPFAM" id="SSF53254">
    <property type="entry name" value="Phosphoglycerate mutase-like"/>
    <property type="match status" value="1"/>
</dbReference>
<name>A0A0A1T6T0_9HYPO</name>
<keyword evidence="5" id="KW-1185">Reference proteome</keyword>
<dbReference type="InterPro" id="IPR013078">
    <property type="entry name" value="His_Pase_superF_clade-1"/>
</dbReference>
<dbReference type="EMBL" id="CDHN01000001">
    <property type="protein sequence ID" value="CEJ81855.1"/>
    <property type="molecule type" value="Genomic_DNA"/>
</dbReference>
<feature type="binding site" evidence="3">
    <location>
        <begin position="7"/>
        <end position="14"/>
    </location>
    <ligand>
        <name>substrate</name>
    </ligand>
</feature>
<gene>
    <name evidence="4" type="ORF">VHEMI01963</name>
</gene>
<evidence type="ECO:0000256" key="3">
    <source>
        <dbReference type="PIRSR" id="PIRSR613078-2"/>
    </source>
</evidence>
<dbReference type="CDD" id="cd07067">
    <property type="entry name" value="HP_PGM_like"/>
    <property type="match status" value="1"/>
</dbReference>
<reference evidence="4 5" key="1">
    <citation type="journal article" date="2015" name="Genome Announc.">
        <title>Draft Genome Sequence and Gene Annotation of the Entomopathogenic Fungus Verticillium hemipterigenum.</title>
        <authorList>
            <person name="Horn F."/>
            <person name="Habel A."/>
            <person name="Scharf D.H."/>
            <person name="Dworschak J."/>
            <person name="Brakhage A.A."/>
            <person name="Guthke R."/>
            <person name="Hertweck C."/>
            <person name="Linde J."/>
        </authorList>
    </citation>
    <scope>NUCLEOTIDE SEQUENCE [LARGE SCALE GENOMIC DNA]</scope>
</reference>
<dbReference type="AlphaFoldDB" id="A0A0A1T6T0"/>